<dbReference type="Proteomes" id="UP001158986">
    <property type="component" value="Unassembled WGS sequence"/>
</dbReference>
<organism evidence="1 2">
    <name type="scientific">Peronospora belbahrii</name>
    <dbReference type="NCBI Taxonomy" id="622444"/>
    <lineage>
        <taxon>Eukaryota</taxon>
        <taxon>Sar</taxon>
        <taxon>Stramenopiles</taxon>
        <taxon>Oomycota</taxon>
        <taxon>Peronosporomycetes</taxon>
        <taxon>Peronosporales</taxon>
        <taxon>Peronosporaceae</taxon>
        <taxon>Peronospora</taxon>
    </lineage>
</organism>
<reference evidence="1 2" key="1">
    <citation type="submission" date="2021-11" db="EMBL/GenBank/DDBJ databases">
        <authorList>
            <person name="Islam A."/>
            <person name="Islam S."/>
            <person name="Flora M.S."/>
            <person name="Rahman M."/>
            <person name="Ziaur R.M."/>
            <person name="Epstein J.H."/>
            <person name="Hassan M."/>
            <person name="Klassen M."/>
            <person name="Woodard K."/>
            <person name="Webb A."/>
            <person name="Webby R.J."/>
            <person name="El Zowalaty M.E."/>
        </authorList>
    </citation>
    <scope>NUCLEOTIDE SEQUENCE [LARGE SCALE GENOMIC DNA]</scope>
    <source>
        <strain evidence="1">Pbs1</strain>
    </source>
</reference>
<protein>
    <submittedName>
        <fullName evidence="1">Uncharacterized protein</fullName>
    </submittedName>
</protein>
<keyword evidence="2" id="KW-1185">Reference proteome</keyword>
<dbReference type="EMBL" id="CAKLCB010000328">
    <property type="protein sequence ID" value="CAH0520107.1"/>
    <property type="molecule type" value="Genomic_DNA"/>
</dbReference>
<evidence type="ECO:0000313" key="1">
    <source>
        <dbReference type="EMBL" id="CAH0520107.1"/>
    </source>
</evidence>
<sequence>MSTMRRAMVTFLFKRKFDMLARILGYIRVYLRRRVLANMLYLSLITSATNAATDDRKMNWMCGARGFVLLLWCGEKVGSAKTWIAQSCIM</sequence>
<proteinExistence type="predicted"/>
<gene>
    <name evidence="1" type="ORF">PBS001_LOCUS6609</name>
</gene>
<accession>A0ABN8D4R8</accession>
<comment type="caution">
    <text evidence="1">The sequence shown here is derived from an EMBL/GenBank/DDBJ whole genome shotgun (WGS) entry which is preliminary data.</text>
</comment>
<evidence type="ECO:0000313" key="2">
    <source>
        <dbReference type="Proteomes" id="UP001158986"/>
    </source>
</evidence>
<name>A0ABN8D4R8_9STRA</name>